<accession>A0A2N9Y6U6</accession>
<name>A0A2N9Y6U6_9NEIS</name>
<organism evidence="1 2">
    <name type="scientific">Snodgrassella alvi</name>
    <dbReference type="NCBI Taxonomy" id="1196083"/>
    <lineage>
        <taxon>Bacteria</taxon>
        <taxon>Pseudomonadati</taxon>
        <taxon>Pseudomonadota</taxon>
        <taxon>Betaproteobacteria</taxon>
        <taxon>Neisseriales</taxon>
        <taxon>Neisseriaceae</taxon>
        <taxon>Snodgrassella</taxon>
    </lineage>
</organism>
<reference evidence="1 2" key="1">
    <citation type="journal article" date="2017" name="MBio">
        <title>Type VI secretion-mediated competition in the bee gut microbiome.</title>
        <authorList>
            <person name="Steele M.I."/>
            <person name="Kwong W.K."/>
            <person name="Powell J.E."/>
            <person name="Whiteley M."/>
            <person name="Moran N.A."/>
        </authorList>
    </citation>
    <scope>NUCLEOTIDE SEQUENCE [LARGE SCALE GENOMIC DNA]</scope>
    <source>
        <strain evidence="1 2">PEB0171</strain>
    </source>
</reference>
<dbReference type="AlphaFoldDB" id="A0A2N9Y6U6"/>
<proteinExistence type="predicted"/>
<dbReference type="EMBL" id="MEIV01000009">
    <property type="protein sequence ID" value="PIT64904.1"/>
    <property type="molecule type" value="Genomic_DNA"/>
</dbReference>
<dbReference type="RefSeq" id="WP_100116186.1">
    <property type="nucleotide sequence ID" value="NZ_MEIV01000009.1"/>
</dbReference>
<comment type="caution">
    <text evidence="1">The sequence shown here is derived from an EMBL/GenBank/DDBJ whole genome shotgun (WGS) entry which is preliminary data.</text>
</comment>
<evidence type="ECO:0000313" key="2">
    <source>
        <dbReference type="Proteomes" id="UP000231094"/>
    </source>
</evidence>
<dbReference type="Proteomes" id="UP000231094">
    <property type="component" value="Unassembled WGS sequence"/>
</dbReference>
<evidence type="ECO:0000313" key="1">
    <source>
        <dbReference type="EMBL" id="PIT64904.1"/>
    </source>
</evidence>
<sequence length="148" mass="17713">MEFPPMWETVYYDMSVSWMLLSFMTLEPEQQLQYFEYPPLYLNDKDYDRPTKNVLIALMNALCDYPFINEYDEGSILVKDEQFRNLLRIADDTIYSYESFMISNYWSSLRRTAKELLEEAELGAYPDIPKPIEFDYLVELVDPPEFCD</sequence>
<gene>
    <name evidence="1" type="ORF">BHC47_08640</name>
</gene>
<protein>
    <submittedName>
        <fullName evidence="1">Uncharacterized protein</fullName>
    </submittedName>
</protein>